<accession>A0A8K0WXT0</accession>
<dbReference type="EMBL" id="JAGPNK010000001">
    <property type="protein sequence ID" value="KAH7329550.1"/>
    <property type="molecule type" value="Genomic_DNA"/>
</dbReference>
<evidence type="ECO:0000256" key="2">
    <source>
        <dbReference type="SAM" id="Phobius"/>
    </source>
</evidence>
<name>A0A8K0WXT0_9HYPO</name>
<keyword evidence="4" id="KW-1185">Reference proteome</keyword>
<keyword evidence="2" id="KW-0812">Transmembrane</keyword>
<feature type="compositionally biased region" description="Polar residues" evidence="1">
    <location>
        <begin position="49"/>
        <end position="59"/>
    </location>
</feature>
<dbReference type="Proteomes" id="UP000813444">
    <property type="component" value="Unassembled WGS sequence"/>
</dbReference>
<dbReference type="AlphaFoldDB" id="A0A8K0WXT0"/>
<keyword evidence="2" id="KW-1133">Transmembrane helix</keyword>
<evidence type="ECO:0000256" key="1">
    <source>
        <dbReference type="SAM" id="MobiDB-lite"/>
    </source>
</evidence>
<gene>
    <name evidence="3" type="ORF">B0I35DRAFT_404754</name>
</gene>
<feature type="transmembrane region" description="Helical" evidence="2">
    <location>
        <begin position="6"/>
        <end position="23"/>
    </location>
</feature>
<organism evidence="3 4">
    <name type="scientific">Stachybotrys elegans</name>
    <dbReference type="NCBI Taxonomy" id="80388"/>
    <lineage>
        <taxon>Eukaryota</taxon>
        <taxon>Fungi</taxon>
        <taxon>Dikarya</taxon>
        <taxon>Ascomycota</taxon>
        <taxon>Pezizomycotina</taxon>
        <taxon>Sordariomycetes</taxon>
        <taxon>Hypocreomycetidae</taxon>
        <taxon>Hypocreales</taxon>
        <taxon>Stachybotryaceae</taxon>
        <taxon>Stachybotrys</taxon>
    </lineage>
</organism>
<feature type="region of interest" description="Disordered" evidence="1">
    <location>
        <begin position="28"/>
        <end position="67"/>
    </location>
</feature>
<keyword evidence="2" id="KW-0472">Membrane</keyword>
<evidence type="ECO:0000313" key="3">
    <source>
        <dbReference type="EMBL" id="KAH7329550.1"/>
    </source>
</evidence>
<sequence>MVTALYLLGLSLVVFLGAFFFIYKSRKSGNDKSGNHSQAPTIAPPPMEQQVTSSPSPQYSAKGPSSPYRLLGSTPGCFIWSGARAWDSGSDFASLRSMWMQ</sequence>
<comment type="caution">
    <text evidence="3">The sequence shown here is derived from an EMBL/GenBank/DDBJ whole genome shotgun (WGS) entry which is preliminary data.</text>
</comment>
<protein>
    <submittedName>
        <fullName evidence="3">Uncharacterized protein</fullName>
    </submittedName>
</protein>
<reference evidence="3" key="1">
    <citation type="journal article" date="2021" name="Nat. Commun.">
        <title>Genetic determinants of endophytism in the Arabidopsis root mycobiome.</title>
        <authorList>
            <person name="Mesny F."/>
            <person name="Miyauchi S."/>
            <person name="Thiergart T."/>
            <person name="Pickel B."/>
            <person name="Atanasova L."/>
            <person name="Karlsson M."/>
            <person name="Huettel B."/>
            <person name="Barry K.W."/>
            <person name="Haridas S."/>
            <person name="Chen C."/>
            <person name="Bauer D."/>
            <person name="Andreopoulos W."/>
            <person name="Pangilinan J."/>
            <person name="LaButti K."/>
            <person name="Riley R."/>
            <person name="Lipzen A."/>
            <person name="Clum A."/>
            <person name="Drula E."/>
            <person name="Henrissat B."/>
            <person name="Kohler A."/>
            <person name="Grigoriev I.V."/>
            <person name="Martin F.M."/>
            <person name="Hacquard S."/>
        </authorList>
    </citation>
    <scope>NUCLEOTIDE SEQUENCE</scope>
    <source>
        <strain evidence="3">MPI-CAGE-CH-0235</strain>
    </source>
</reference>
<evidence type="ECO:0000313" key="4">
    <source>
        <dbReference type="Proteomes" id="UP000813444"/>
    </source>
</evidence>
<proteinExistence type="predicted"/>